<dbReference type="InterPro" id="IPR023271">
    <property type="entry name" value="Aquaporin-like"/>
</dbReference>
<name>A0A5K3FSS0_MESCO</name>
<evidence type="ECO:0000256" key="5">
    <source>
        <dbReference type="ARBA" id="ARBA00023136"/>
    </source>
</evidence>
<dbReference type="WBParaSite" id="MCU_010222-RA">
    <property type="protein sequence ID" value="MCU_010222-RA"/>
    <property type="gene ID" value="MCU_010222"/>
</dbReference>
<dbReference type="SUPFAM" id="SSF81338">
    <property type="entry name" value="Aquaporin-like"/>
    <property type="match status" value="1"/>
</dbReference>
<keyword evidence="4 7" id="KW-1133">Transmembrane helix</keyword>
<proteinExistence type="inferred from homology"/>
<dbReference type="AlphaFoldDB" id="A0A5K3FSS0"/>
<dbReference type="PANTHER" id="PTHR19139">
    <property type="entry name" value="AQUAPORIN TRANSPORTER"/>
    <property type="match status" value="1"/>
</dbReference>
<feature type="transmembrane region" description="Helical" evidence="7">
    <location>
        <begin position="149"/>
        <end position="168"/>
    </location>
</feature>
<protein>
    <submittedName>
        <fullName evidence="8">Aquaporin</fullName>
    </submittedName>
</protein>
<dbReference type="Gene3D" id="1.20.1080.10">
    <property type="entry name" value="Glycerol uptake facilitator protein"/>
    <property type="match status" value="1"/>
</dbReference>
<evidence type="ECO:0000256" key="6">
    <source>
        <dbReference type="RuleBase" id="RU000477"/>
    </source>
</evidence>
<evidence type="ECO:0000256" key="3">
    <source>
        <dbReference type="ARBA" id="ARBA00022692"/>
    </source>
</evidence>
<keyword evidence="6" id="KW-0813">Transport</keyword>
<keyword evidence="3 6" id="KW-0812">Transmembrane</keyword>
<evidence type="ECO:0000256" key="4">
    <source>
        <dbReference type="ARBA" id="ARBA00022989"/>
    </source>
</evidence>
<organism evidence="8">
    <name type="scientific">Mesocestoides corti</name>
    <name type="common">Flatworm</name>
    <dbReference type="NCBI Taxonomy" id="53468"/>
    <lineage>
        <taxon>Eukaryota</taxon>
        <taxon>Metazoa</taxon>
        <taxon>Spiralia</taxon>
        <taxon>Lophotrochozoa</taxon>
        <taxon>Platyhelminthes</taxon>
        <taxon>Cestoda</taxon>
        <taxon>Eucestoda</taxon>
        <taxon>Cyclophyllidea</taxon>
        <taxon>Mesocestoididae</taxon>
        <taxon>Mesocestoides</taxon>
    </lineage>
</organism>
<dbReference type="Pfam" id="PF00230">
    <property type="entry name" value="MIP"/>
    <property type="match status" value="1"/>
</dbReference>
<dbReference type="PANTHER" id="PTHR19139:SF199">
    <property type="entry name" value="MIP17260P"/>
    <property type="match status" value="1"/>
</dbReference>
<keyword evidence="5 7" id="KW-0472">Membrane</keyword>
<dbReference type="InterPro" id="IPR034294">
    <property type="entry name" value="Aquaporin_transptr"/>
</dbReference>
<evidence type="ECO:0000256" key="1">
    <source>
        <dbReference type="ARBA" id="ARBA00004141"/>
    </source>
</evidence>
<evidence type="ECO:0000256" key="7">
    <source>
        <dbReference type="SAM" id="Phobius"/>
    </source>
</evidence>
<evidence type="ECO:0000313" key="8">
    <source>
        <dbReference type="WBParaSite" id="MCU_010222-RA"/>
    </source>
</evidence>
<comment type="subcellular location">
    <subcellularLocation>
        <location evidence="1">Membrane</location>
        <topology evidence="1">Multi-pass membrane protein</topology>
    </subcellularLocation>
</comment>
<evidence type="ECO:0000256" key="2">
    <source>
        <dbReference type="ARBA" id="ARBA00006175"/>
    </source>
</evidence>
<comment type="similarity">
    <text evidence="2 6">Belongs to the MIP/aquaporin (TC 1.A.8) family.</text>
</comment>
<accession>A0A5K3FSS0</accession>
<dbReference type="InterPro" id="IPR000425">
    <property type="entry name" value="MIP"/>
</dbReference>
<feature type="transmembrane region" description="Helical" evidence="7">
    <location>
        <begin position="106"/>
        <end position="129"/>
    </location>
</feature>
<sequence length="307" mass="33830">LDTCNHYGEELPYFTLKKKGTGIKSHLHLLLRVLLAELFASAMFTLPCFLVDERNVYAAVSEAVAVAGLLYGAIWTVYPISGAHVNPIVTLAIGLTRRISPIYMPIYWLGQFLGAAFSLSLTYCLSPFAKSWPDTGLAFPRNSTSDGQAFWVECLSAFLIVTIILAATDEKRDIIWTSGDGTTIAFVHMLIYLVNIIVFIYLTGPVIGCLLAVVLYEVFLCEDACWVRTKAWLTDFNFDRGHSYSISGTPPEKEARRDNQSCISGKAGETFYVLGVDDDGPGWTAVVSADGARRGFLPTTHLNITLY</sequence>
<dbReference type="GO" id="GO:0005886">
    <property type="term" value="C:plasma membrane"/>
    <property type="evidence" value="ECO:0007669"/>
    <property type="project" value="TreeGrafter"/>
</dbReference>
<feature type="transmembrane region" description="Helical" evidence="7">
    <location>
        <begin position="189"/>
        <end position="216"/>
    </location>
</feature>
<dbReference type="PRINTS" id="PR00783">
    <property type="entry name" value="MINTRINSICP"/>
</dbReference>
<reference evidence="8" key="1">
    <citation type="submission" date="2019-11" db="UniProtKB">
        <authorList>
            <consortium name="WormBaseParasite"/>
        </authorList>
    </citation>
    <scope>IDENTIFICATION</scope>
</reference>
<dbReference type="GO" id="GO:0015250">
    <property type="term" value="F:water channel activity"/>
    <property type="evidence" value="ECO:0007669"/>
    <property type="project" value="TreeGrafter"/>
</dbReference>
<feature type="transmembrane region" description="Helical" evidence="7">
    <location>
        <begin position="29"/>
        <end position="50"/>
    </location>
</feature>